<keyword evidence="3" id="KW-1185">Reference proteome</keyword>
<dbReference type="RefSeq" id="WP_076237233.1">
    <property type="nucleotide sequence ID" value="NZ_JAOQIO010000113.1"/>
</dbReference>
<accession>A0ABT2URD0</accession>
<feature type="signal peptide" evidence="1">
    <location>
        <begin position="1"/>
        <end position="23"/>
    </location>
</feature>
<evidence type="ECO:0000313" key="3">
    <source>
        <dbReference type="Proteomes" id="UP001652445"/>
    </source>
</evidence>
<reference evidence="2 3" key="1">
    <citation type="submission" date="2022-09" db="EMBL/GenBank/DDBJ databases">
        <authorList>
            <person name="Han X.L."/>
            <person name="Wang Q."/>
            <person name="Lu T."/>
        </authorList>
    </citation>
    <scope>NUCLEOTIDE SEQUENCE [LARGE SCALE GENOMIC DNA]</scope>
    <source>
        <strain evidence="2 3">WQ 127069</strain>
    </source>
</reference>
<organism evidence="2 3">
    <name type="scientific">Paenibacillus baimaensis</name>
    <dbReference type="NCBI Taxonomy" id="2982185"/>
    <lineage>
        <taxon>Bacteria</taxon>
        <taxon>Bacillati</taxon>
        <taxon>Bacillota</taxon>
        <taxon>Bacilli</taxon>
        <taxon>Bacillales</taxon>
        <taxon>Paenibacillaceae</taxon>
        <taxon>Paenibacillus</taxon>
    </lineage>
</organism>
<evidence type="ECO:0000313" key="2">
    <source>
        <dbReference type="EMBL" id="MCU6797210.1"/>
    </source>
</evidence>
<name>A0ABT2URD0_9BACL</name>
<proteinExistence type="predicted"/>
<sequence>MFKSHLFRWALTGALLMMPVALASCQKQSAGPKVQSYAQDGLLGISDVNPNMPMSPTYHTYGEDTNLMQATIDQVPHVIDSNIRINGPVATVNIHVPAELTAEETAAVARDAQDKLTKAMPRYTMKVTVSRK</sequence>
<evidence type="ECO:0000256" key="1">
    <source>
        <dbReference type="SAM" id="SignalP"/>
    </source>
</evidence>
<comment type="caution">
    <text evidence="2">The sequence shown here is derived from an EMBL/GenBank/DDBJ whole genome shotgun (WGS) entry which is preliminary data.</text>
</comment>
<feature type="chain" id="PRO_5047059771" description="Sporulation protein" evidence="1">
    <location>
        <begin position="24"/>
        <end position="132"/>
    </location>
</feature>
<dbReference type="PROSITE" id="PS51257">
    <property type="entry name" value="PROKAR_LIPOPROTEIN"/>
    <property type="match status" value="1"/>
</dbReference>
<dbReference type="Proteomes" id="UP001652445">
    <property type="component" value="Unassembled WGS sequence"/>
</dbReference>
<dbReference type="EMBL" id="JAOQIO010000113">
    <property type="protein sequence ID" value="MCU6797210.1"/>
    <property type="molecule type" value="Genomic_DNA"/>
</dbReference>
<gene>
    <name evidence="2" type="ORF">OB236_34285</name>
</gene>
<evidence type="ECO:0008006" key="4">
    <source>
        <dbReference type="Google" id="ProtNLM"/>
    </source>
</evidence>
<keyword evidence="1" id="KW-0732">Signal</keyword>
<protein>
    <recommendedName>
        <fullName evidence="4">Sporulation protein</fullName>
    </recommendedName>
</protein>